<name>A0A0Q0C8Y0_PSEAJ</name>
<dbReference type="Proteomes" id="UP000271531">
    <property type="component" value="Unassembled WGS sequence"/>
</dbReference>
<comment type="caution">
    <text evidence="1">The sequence shown here is derived from an EMBL/GenBank/DDBJ whole genome shotgun (WGS) entry which is preliminary data.</text>
</comment>
<proteinExistence type="predicted"/>
<sequence length="77" mass="8299">MTGMEPDQGVNMDNQAQIDAVEQLLMAFLKGHPFRVDVEAAFIKADAALMGSDGPPGTKEKTQAANYLAHLKLQLKA</sequence>
<reference evidence="1 2" key="1">
    <citation type="submission" date="2018-08" db="EMBL/GenBank/DDBJ databases">
        <title>Recombination of ecologically and evolutionarily significant loci maintains genetic cohesion in the Pseudomonas syringae species complex.</title>
        <authorList>
            <person name="Dillon M."/>
            <person name="Thakur S."/>
            <person name="Almeida R.N.D."/>
            <person name="Weir B.S."/>
            <person name="Guttman D.S."/>
        </authorList>
    </citation>
    <scope>NUCLEOTIDE SEQUENCE [LARGE SCALE GENOMIC DNA]</scope>
    <source>
        <strain evidence="1 2">ICMP 4525</strain>
    </source>
</reference>
<evidence type="ECO:0000313" key="2">
    <source>
        <dbReference type="Proteomes" id="UP000271531"/>
    </source>
</evidence>
<organism evidence="1 2">
    <name type="scientific">Pseudomonas amygdali pv. tabaci</name>
    <name type="common">Pseudomonas syringae pv. tabaci</name>
    <dbReference type="NCBI Taxonomy" id="322"/>
    <lineage>
        <taxon>Bacteria</taxon>
        <taxon>Pseudomonadati</taxon>
        <taxon>Pseudomonadota</taxon>
        <taxon>Gammaproteobacteria</taxon>
        <taxon>Pseudomonadales</taxon>
        <taxon>Pseudomonadaceae</taxon>
        <taxon>Pseudomonas</taxon>
        <taxon>Pseudomonas amygdali</taxon>
    </lineage>
</organism>
<accession>A0A0Q0C8Y0</accession>
<gene>
    <name evidence="1" type="ORF">ALP03_102010</name>
</gene>
<evidence type="ECO:0000313" key="1">
    <source>
        <dbReference type="EMBL" id="RMW06993.1"/>
    </source>
</evidence>
<dbReference type="AlphaFoldDB" id="A0A0Q0C8Y0"/>
<dbReference type="EMBL" id="RBVA01000246">
    <property type="protein sequence ID" value="RMW06993.1"/>
    <property type="molecule type" value="Genomic_DNA"/>
</dbReference>
<protein>
    <submittedName>
        <fullName evidence="1">Uncharacterized protein</fullName>
    </submittedName>
</protein>